<proteinExistence type="inferred from homology"/>
<evidence type="ECO:0000256" key="1">
    <source>
        <dbReference type="ARBA" id="ARBA00006464"/>
    </source>
</evidence>
<evidence type="ECO:0000313" key="4">
    <source>
        <dbReference type="EMBL" id="MBF8807290.1"/>
    </source>
</evidence>
<accession>A0A931AYQ1</accession>
<sequence>MSALLLSSILLIVLSIPMVIISSILFVINDRKILFKQKRVGRNEKIFTIYKFKTMTDAVDESGALLPDEHRLTPFGTFLRKLSLDELPQLFNILKGEMCFIGPRPLLVDYLPLYTDEQRKRHQVYPGMTGLAQVSGRNSLDWNDKFRLDVQYVNKMNVRMDIKIIWSTLSMVIKQKHIGQDGEITIKRFTGHSDVSGGIK</sequence>
<reference evidence="4" key="1">
    <citation type="submission" date="2020-09" db="EMBL/GenBank/DDBJ databases">
        <title>Genomic insights into the novelty and pathogenicity of a unique biofilm-forming Enterococcus sp. bacteria (Enterococcus lacertideformus) identified in reptiles.</title>
        <authorList>
            <person name="Agius J.E."/>
            <person name="Phalen D.N."/>
            <person name="Rose K."/>
            <person name="Eden J.-S."/>
        </authorList>
    </citation>
    <scope>NUCLEOTIDE SEQUENCE</scope>
    <source>
        <strain evidence="4">PHRS 0518</strain>
    </source>
</reference>
<dbReference type="PANTHER" id="PTHR30576">
    <property type="entry name" value="COLANIC BIOSYNTHESIS UDP-GLUCOSE LIPID CARRIER TRANSFERASE"/>
    <property type="match status" value="1"/>
</dbReference>
<dbReference type="Pfam" id="PF02397">
    <property type="entry name" value="Bac_transf"/>
    <property type="match status" value="1"/>
</dbReference>
<feature type="domain" description="Bacterial sugar transferase" evidence="3">
    <location>
        <begin position="5"/>
        <end position="174"/>
    </location>
</feature>
<keyword evidence="2" id="KW-0472">Membrane</keyword>
<keyword evidence="2" id="KW-0812">Transmembrane</keyword>
<dbReference type="EMBL" id="JADAKE010000004">
    <property type="protein sequence ID" value="MBF8807290.1"/>
    <property type="molecule type" value="Genomic_DNA"/>
</dbReference>
<comment type="caution">
    <text evidence="4">The sequence shown here is derived from an EMBL/GenBank/DDBJ whole genome shotgun (WGS) entry which is preliminary data.</text>
</comment>
<evidence type="ECO:0000313" key="5">
    <source>
        <dbReference type="Proteomes" id="UP000637757"/>
    </source>
</evidence>
<name>A0A931AYQ1_9ENTE</name>
<feature type="transmembrane region" description="Helical" evidence="2">
    <location>
        <begin position="6"/>
        <end position="28"/>
    </location>
</feature>
<keyword evidence="4" id="KW-0808">Transferase</keyword>
<comment type="similarity">
    <text evidence="1">Belongs to the bacterial sugar transferase family.</text>
</comment>
<dbReference type="PANTHER" id="PTHR30576:SF8">
    <property type="entry name" value="UNDECAPRENYL-PHOSPHATE GALACTOSE PHOSPHOTRANSFERASE"/>
    <property type="match status" value="1"/>
</dbReference>
<keyword evidence="2" id="KW-1133">Transmembrane helix</keyword>
<dbReference type="GO" id="GO:0016780">
    <property type="term" value="F:phosphotransferase activity, for other substituted phosphate groups"/>
    <property type="evidence" value="ECO:0007669"/>
    <property type="project" value="TreeGrafter"/>
</dbReference>
<dbReference type="InterPro" id="IPR003362">
    <property type="entry name" value="Bact_transf"/>
</dbReference>
<evidence type="ECO:0000256" key="2">
    <source>
        <dbReference type="SAM" id="Phobius"/>
    </source>
</evidence>
<protein>
    <submittedName>
        <fullName evidence="4">Sugar transferase</fullName>
    </submittedName>
</protein>
<gene>
    <name evidence="4" type="ORF">IC227_01290</name>
</gene>
<organism evidence="4 5">
    <name type="scientific">Enterococcus lacertideformus</name>
    <dbReference type="NCBI Taxonomy" id="2771493"/>
    <lineage>
        <taxon>Bacteria</taxon>
        <taxon>Bacillati</taxon>
        <taxon>Bacillota</taxon>
        <taxon>Bacilli</taxon>
        <taxon>Lactobacillales</taxon>
        <taxon>Enterococcaceae</taxon>
        <taxon>Enterococcus</taxon>
    </lineage>
</organism>
<dbReference type="AlphaFoldDB" id="A0A931AYQ1"/>
<dbReference type="Proteomes" id="UP000637757">
    <property type="component" value="Unassembled WGS sequence"/>
</dbReference>
<evidence type="ECO:0000259" key="3">
    <source>
        <dbReference type="Pfam" id="PF02397"/>
    </source>
</evidence>
<keyword evidence="5" id="KW-1185">Reference proteome</keyword>